<keyword evidence="2" id="KW-0472">Membrane</keyword>
<sequence length="156" mass="17147">MDFSQFGVMATRNPTRQQAQEVTPEAVERPTTPTPMGSDYSHFVWTQLSELQRAVGAIQESQATLQGCIEKLEEKLSGKLTKVTDDTATIIRVHHTTKWVGIVLLSIGGFALGGVLYVAKEVWELSKPLIIQKLTAAPTPPVPVTPVAPEKVEKRR</sequence>
<gene>
    <name evidence="3" type="ORF">GHT07_04305</name>
</gene>
<organism evidence="3 4">
    <name type="scientific">Caenimonas koreensis DSM 17982</name>
    <dbReference type="NCBI Taxonomy" id="1121255"/>
    <lineage>
        <taxon>Bacteria</taxon>
        <taxon>Pseudomonadati</taxon>
        <taxon>Pseudomonadota</taxon>
        <taxon>Betaproteobacteria</taxon>
        <taxon>Burkholderiales</taxon>
        <taxon>Comamonadaceae</taxon>
        <taxon>Caenimonas</taxon>
    </lineage>
</organism>
<proteinExistence type="predicted"/>
<dbReference type="Proteomes" id="UP000487350">
    <property type="component" value="Unassembled WGS sequence"/>
</dbReference>
<dbReference type="AlphaFoldDB" id="A0A844AQN0"/>
<name>A0A844AQN0_9BURK</name>
<evidence type="ECO:0000256" key="1">
    <source>
        <dbReference type="SAM" id="MobiDB-lite"/>
    </source>
</evidence>
<accession>A0A844AQN0</accession>
<keyword evidence="4" id="KW-1185">Reference proteome</keyword>
<evidence type="ECO:0000313" key="3">
    <source>
        <dbReference type="EMBL" id="MRD46485.1"/>
    </source>
</evidence>
<dbReference type="RefSeq" id="WP_153583840.1">
    <property type="nucleotide sequence ID" value="NZ_WJBU01000004.1"/>
</dbReference>
<keyword evidence="2" id="KW-1133">Transmembrane helix</keyword>
<reference evidence="3 4" key="1">
    <citation type="submission" date="2019-11" db="EMBL/GenBank/DDBJ databases">
        <title>Caenimonas koreensis gen. nov., sp. nov., isolated from activated sludge.</title>
        <authorList>
            <person name="Seung H.R."/>
        </authorList>
    </citation>
    <scope>NUCLEOTIDE SEQUENCE [LARGE SCALE GENOMIC DNA]</scope>
    <source>
        <strain evidence="3 4">EMB320</strain>
    </source>
</reference>
<keyword evidence="2" id="KW-0812">Transmembrane</keyword>
<feature type="region of interest" description="Disordered" evidence="1">
    <location>
        <begin position="1"/>
        <end position="34"/>
    </location>
</feature>
<feature type="transmembrane region" description="Helical" evidence="2">
    <location>
        <begin position="99"/>
        <end position="119"/>
    </location>
</feature>
<evidence type="ECO:0000313" key="4">
    <source>
        <dbReference type="Proteomes" id="UP000487350"/>
    </source>
</evidence>
<dbReference type="EMBL" id="WJBU01000004">
    <property type="protein sequence ID" value="MRD46485.1"/>
    <property type="molecule type" value="Genomic_DNA"/>
</dbReference>
<feature type="compositionally biased region" description="Polar residues" evidence="1">
    <location>
        <begin position="12"/>
        <end position="21"/>
    </location>
</feature>
<evidence type="ECO:0000256" key="2">
    <source>
        <dbReference type="SAM" id="Phobius"/>
    </source>
</evidence>
<comment type="caution">
    <text evidence="3">The sequence shown here is derived from an EMBL/GenBank/DDBJ whole genome shotgun (WGS) entry which is preliminary data.</text>
</comment>
<protein>
    <submittedName>
        <fullName evidence="3">Uncharacterized protein</fullName>
    </submittedName>
</protein>